<protein>
    <submittedName>
        <fullName evidence="1">Uncharacterized protein</fullName>
    </submittedName>
</protein>
<gene>
    <name evidence="1" type="ORF">OIU77_031128</name>
</gene>
<proteinExistence type="predicted"/>
<evidence type="ECO:0000313" key="2">
    <source>
        <dbReference type="Proteomes" id="UP001141253"/>
    </source>
</evidence>
<reference evidence="1" key="1">
    <citation type="submission" date="2022-10" db="EMBL/GenBank/DDBJ databases">
        <authorList>
            <person name="Hyden B.L."/>
            <person name="Feng K."/>
            <person name="Yates T."/>
            <person name="Jawdy S."/>
            <person name="Smart L.B."/>
            <person name="Muchero W."/>
        </authorList>
    </citation>
    <scope>NUCLEOTIDE SEQUENCE</scope>
    <source>
        <tissue evidence="1">Shoot tip</tissue>
    </source>
</reference>
<dbReference type="Proteomes" id="UP001141253">
    <property type="component" value="Chromosome 6"/>
</dbReference>
<accession>A0ABQ9BER0</accession>
<comment type="caution">
    <text evidence="1">The sequence shown here is derived from an EMBL/GenBank/DDBJ whole genome shotgun (WGS) entry which is preliminary data.</text>
</comment>
<evidence type="ECO:0000313" key="1">
    <source>
        <dbReference type="EMBL" id="KAJ6382625.1"/>
    </source>
</evidence>
<sequence>MQMMRLKLRLHCYFWTPLYRNFAGKYTQLLLSIAQPWS</sequence>
<keyword evidence="2" id="KW-1185">Reference proteome</keyword>
<reference evidence="1" key="2">
    <citation type="journal article" date="2023" name="Int. J. Mol. Sci.">
        <title>De Novo Assembly and Annotation of 11 Diverse Shrub Willow (Salix) Genomes Reveals Novel Gene Organization in Sex-Linked Regions.</title>
        <authorList>
            <person name="Hyden B."/>
            <person name="Feng K."/>
            <person name="Yates T.B."/>
            <person name="Jawdy S."/>
            <person name="Cereghino C."/>
            <person name="Smart L.B."/>
            <person name="Muchero W."/>
        </authorList>
    </citation>
    <scope>NUCLEOTIDE SEQUENCE</scope>
    <source>
        <tissue evidence="1">Shoot tip</tissue>
    </source>
</reference>
<name>A0ABQ9BER0_9ROSI</name>
<organism evidence="1 2">
    <name type="scientific">Salix suchowensis</name>
    <dbReference type="NCBI Taxonomy" id="1278906"/>
    <lineage>
        <taxon>Eukaryota</taxon>
        <taxon>Viridiplantae</taxon>
        <taxon>Streptophyta</taxon>
        <taxon>Embryophyta</taxon>
        <taxon>Tracheophyta</taxon>
        <taxon>Spermatophyta</taxon>
        <taxon>Magnoliopsida</taxon>
        <taxon>eudicotyledons</taxon>
        <taxon>Gunneridae</taxon>
        <taxon>Pentapetalae</taxon>
        <taxon>rosids</taxon>
        <taxon>fabids</taxon>
        <taxon>Malpighiales</taxon>
        <taxon>Salicaceae</taxon>
        <taxon>Saliceae</taxon>
        <taxon>Salix</taxon>
    </lineage>
</organism>
<dbReference type="EMBL" id="JAPFFI010000009">
    <property type="protein sequence ID" value="KAJ6382625.1"/>
    <property type="molecule type" value="Genomic_DNA"/>
</dbReference>